<organism evidence="4 5">
    <name type="scientific">Cylicocyclus nassatus</name>
    <name type="common">Nematode worm</name>
    <dbReference type="NCBI Taxonomy" id="53992"/>
    <lineage>
        <taxon>Eukaryota</taxon>
        <taxon>Metazoa</taxon>
        <taxon>Ecdysozoa</taxon>
        <taxon>Nematoda</taxon>
        <taxon>Chromadorea</taxon>
        <taxon>Rhabditida</taxon>
        <taxon>Rhabditina</taxon>
        <taxon>Rhabditomorpha</taxon>
        <taxon>Strongyloidea</taxon>
        <taxon>Strongylidae</taxon>
        <taxon>Cylicocyclus</taxon>
    </lineage>
</organism>
<evidence type="ECO:0000256" key="1">
    <source>
        <dbReference type="PROSITE-ProRule" id="PRU00047"/>
    </source>
</evidence>
<gene>
    <name evidence="4" type="ORF">CYNAS_LOCUS9263</name>
</gene>
<feature type="compositionally biased region" description="Basic and acidic residues" evidence="2">
    <location>
        <begin position="26"/>
        <end position="35"/>
    </location>
</feature>
<dbReference type="Pfam" id="PF00098">
    <property type="entry name" value="zf-CCHC"/>
    <property type="match status" value="1"/>
</dbReference>
<feature type="region of interest" description="Disordered" evidence="2">
    <location>
        <begin position="26"/>
        <end position="52"/>
    </location>
</feature>
<keyword evidence="1" id="KW-0863">Zinc-finger</keyword>
<keyword evidence="5" id="KW-1185">Reference proteome</keyword>
<dbReference type="SMART" id="SM00343">
    <property type="entry name" value="ZnF_C2HC"/>
    <property type="match status" value="1"/>
</dbReference>
<sequence length="182" mass="20511">MPDKSCRRADRPREAVAEAERVENLLAEASRDRLIHPSQVSQPVTEPMEQRPQDNMANGIFCYNCGGRGHTIPECPSRRRQRQQTETTPLQPGTETYVPCYTSSSPTVPVMLVTQSEDLLQRSLLISPTVFTADNASYFKGELISEIGRLLRIGRYFTTPYHHEGNGAYKLGEKPLAFICLR</sequence>
<dbReference type="GO" id="GO:0008270">
    <property type="term" value="F:zinc ion binding"/>
    <property type="evidence" value="ECO:0007669"/>
    <property type="project" value="UniProtKB-KW"/>
</dbReference>
<accession>A0AA36GS11</accession>
<feature type="region of interest" description="Disordered" evidence="2">
    <location>
        <begin position="73"/>
        <end position="98"/>
    </location>
</feature>
<keyword evidence="1" id="KW-0862">Zinc</keyword>
<name>A0AA36GS11_CYLNA</name>
<evidence type="ECO:0000259" key="3">
    <source>
        <dbReference type="PROSITE" id="PS50158"/>
    </source>
</evidence>
<dbReference type="Gene3D" id="4.10.60.10">
    <property type="entry name" value="Zinc finger, CCHC-type"/>
    <property type="match status" value="1"/>
</dbReference>
<dbReference type="PROSITE" id="PS50158">
    <property type="entry name" value="ZF_CCHC"/>
    <property type="match status" value="1"/>
</dbReference>
<dbReference type="GO" id="GO:0019899">
    <property type="term" value="F:enzyme binding"/>
    <property type="evidence" value="ECO:0007669"/>
    <property type="project" value="UniProtKB-ARBA"/>
</dbReference>
<dbReference type="AlphaFoldDB" id="A0AA36GS11"/>
<feature type="domain" description="CCHC-type" evidence="3">
    <location>
        <begin position="62"/>
        <end position="77"/>
    </location>
</feature>
<dbReference type="EMBL" id="CATQJL010000223">
    <property type="protein sequence ID" value="CAJ0597280.1"/>
    <property type="molecule type" value="Genomic_DNA"/>
</dbReference>
<dbReference type="GO" id="GO:0003676">
    <property type="term" value="F:nucleic acid binding"/>
    <property type="evidence" value="ECO:0007669"/>
    <property type="project" value="InterPro"/>
</dbReference>
<comment type="caution">
    <text evidence="4">The sequence shown here is derived from an EMBL/GenBank/DDBJ whole genome shotgun (WGS) entry which is preliminary data.</text>
</comment>
<feature type="compositionally biased region" description="Polar residues" evidence="2">
    <location>
        <begin position="85"/>
        <end position="94"/>
    </location>
</feature>
<evidence type="ECO:0000313" key="5">
    <source>
        <dbReference type="Proteomes" id="UP001176961"/>
    </source>
</evidence>
<evidence type="ECO:0000313" key="4">
    <source>
        <dbReference type="EMBL" id="CAJ0597280.1"/>
    </source>
</evidence>
<evidence type="ECO:0000256" key="2">
    <source>
        <dbReference type="SAM" id="MobiDB-lite"/>
    </source>
</evidence>
<protein>
    <recommendedName>
        <fullName evidence="3">CCHC-type domain-containing protein</fullName>
    </recommendedName>
</protein>
<dbReference type="SUPFAM" id="SSF57756">
    <property type="entry name" value="Retrovirus zinc finger-like domains"/>
    <property type="match status" value="1"/>
</dbReference>
<dbReference type="InterPro" id="IPR001878">
    <property type="entry name" value="Znf_CCHC"/>
</dbReference>
<dbReference type="Proteomes" id="UP001176961">
    <property type="component" value="Unassembled WGS sequence"/>
</dbReference>
<dbReference type="InterPro" id="IPR036875">
    <property type="entry name" value="Znf_CCHC_sf"/>
</dbReference>
<keyword evidence="1" id="KW-0479">Metal-binding</keyword>
<dbReference type="GO" id="GO:0005737">
    <property type="term" value="C:cytoplasm"/>
    <property type="evidence" value="ECO:0007669"/>
    <property type="project" value="UniProtKB-ARBA"/>
</dbReference>
<proteinExistence type="predicted"/>
<reference evidence="4" key="1">
    <citation type="submission" date="2023-07" db="EMBL/GenBank/DDBJ databases">
        <authorList>
            <consortium name="CYATHOMIX"/>
        </authorList>
    </citation>
    <scope>NUCLEOTIDE SEQUENCE</scope>
    <source>
        <strain evidence="4">N/A</strain>
    </source>
</reference>